<dbReference type="AlphaFoldDB" id="X1DMU0"/>
<keyword evidence="6" id="KW-0694">RNA-binding</keyword>
<evidence type="ECO:0000256" key="4">
    <source>
        <dbReference type="ARBA" id="ARBA00022679"/>
    </source>
</evidence>
<evidence type="ECO:0000256" key="1">
    <source>
        <dbReference type="ARBA" id="ARBA00022490"/>
    </source>
</evidence>
<sequence>MIVNLSTTKKILREFDIKPKKRLGQHFLIDGNVLRKIIDVAKISNDDNILEIGGGIGTLTEALLKKAKKVICVEYDNKLISVLKEVFKELNNLIIIQADALKYDFNPLIKRYSINKMVSNLPYNIALTLIFNMLNEYPEIKNYVVLVQAEIGERLTAKPKDKNYTAISVKMSLISEIKSYFKVSKNVFLPSPEVDSKVIEIKRKKFCYEDLDKNKLFKFIDISFRHRRKKLINSILRCKDWELSKAQTEKIIGEVTGNESVRAEELNSEDFIKLHRNIQK</sequence>
<dbReference type="GO" id="GO:0003723">
    <property type="term" value="F:RNA binding"/>
    <property type="evidence" value="ECO:0007669"/>
    <property type="project" value="UniProtKB-KW"/>
</dbReference>
<evidence type="ECO:0000259" key="7">
    <source>
        <dbReference type="SMART" id="SM00650"/>
    </source>
</evidence>
<name>X1DMU0_9ZZZZ</name>
<dbReference type="PANTHER" id="PTHR11727:SF7">
    <property type="entry name" value="DIMETHYLADENOSINE TRANSFERASE-RELATED"/>
    <property type="match status" value="1"/>
</dbReference>
<evidence type="ECO:0000256" key="2">
    <source>
        <dbReference type="ARBA" id="ARBA00022552"/>
    </source>
</evidence>
<dbReference type="InterPro" id="IPR001737">
    <property type="entry name" value="KsgA/Erm"/>
</dbReference>
<keyword evidence="4" id="KW-0808">Transferase</keyword>
<evidence type="ECO:0000256" key="6">
    <source>
        <dbReference type="ARBA" id="ARBA00022884"/>
    </source>
</evidence>
<proteinExistence type="inferred from homology"/>
<dbReference type="InterPro" id="IPR023165">
    <property type="entry name" value="rRNA_Ade_diMease-like_C"/>
</dbReference>
<dbReference type="GO" id="GO:0000179">
    <property type="term" value="F:rRNA (adenine-N6,N6-)-dimethyltransferase activity"/>
    <property type="evidence" value="ECO:0007669"/>
    <property type="project" value="InterPro"/>
</dbReference>
<dbReference type="Gene3D" id="3.40.50.150">
    <property type="entry name" value="Vaccinia Virus protein VP39"/>
    <property type="match status" value="1"/>
</dbReference>
<dbReference type="Pfam" id="PF00398">
    <property type="entry name" value="RrnaAD"/>
    <property type="match status" value="1"/>
</dbReference>
<reference evidence="8" key="1">
    <citation type="journal article" date="2014" name="Front. Microbiol.">
        <title>High frequency of phylogenetically diverse reductive dehalogenase-homologous genes in deep subseafloor sedimentary metagenomes.</title>
        <authorList>
            <person name="Kawai M."/>
            <person name="Futagami T."/>
            <person name="Toyoda A."/>
            <person name="Takaki Y."/>
            <person name="Nishi S."/>
            <person name="Hori S."/>
            <person name="Arai W."/>
            <person name="Tsubouchi T."/>
            <person name="Morono Y."/>
            <person name="Uchiyama I."/>
            <person name="Ito T."/>
            <person name="Fujiyama A."/>
            <person name="Inagaki F."/>
            <person name="Takami H."/>
        </authorList>
    </citation>
    <scope>NUCLEOTIDE SEQUENCE</scope>
    <source>
        <strain evidence="8">Expedition CK06-06</strain>
    </source>
</reference>
<keyword evidence="3" id="KW-0489">Methyltransferase</keyword>
<keyword evidence="1" id="KW-0963">Cytoplasm</keyword>
<dbReference type="InterPro" id="IPR011530">
    <property type="entry name" value="rRNA_adenine_dimethylase"/>
</dbReference>
<dbReference type="EMBL" id="BARU01001854">
    <property type="protein sequence ID" value="GAH21462.1"/>
    <property type="molecule type" value="Genomic_DNA"/>
</dbReference>
<evidence type="ECO:0000313" key="8">
    <source>
        <dbReference type="EMBL" id="GAH21462.1"/>
    </source>
</evidence>
<dbReference type="InterPro" id="IPR020598">
    <property type="entry name" value="rRNA_Ade_methylase_Trfase_N"/>
</dbReference>
<evidence type="ECO:0000256" key="5">
    <source>
        <dbReference type="ARBA" id="ARBA00022691"/>
    </source>
</evidence>
<dbReference type="PROSITE" id="PS51689">
    <property type="entry name" value="SAM_RNA_A_N6_MT"/>
    <property type="match status" value="1"/>
</dbReference>
<dbReference type="CDD" id="cd02440">
    <property type="entry name" value="AdoMet_MTases"/>
    <property type="match status" value="1"/>
</dbReference>
<organism evidence="8">
    <name type="scientific">marine sediment metagenome</name>
    <dbReference type="NCBI Taxonomy" id="412755"/>
    <lineage>
        <taxon>unclassified sequences</taxon>
        <taxon>metagenomes</taxon>
        <taxon>ecological metagenomes</taxon>
    </lineage>
</organism>
<dbReference type="InterPro" id="IPR029063">
    <property type="entry name" value="SAM-dependent_MTases_sf"/>
</dbReference>
<dbReference type="HAMAP" id="MF_00607">
    <property type="entry name" value="16SrRNA_methyltr_A"/>
    <property type="match status" value="1"/>
</dbReference>
<dbReference type="NCBIfam" id="TIGR00755">
    <property type="entry name" value="ksgA"/>
    <property type="match status" value="1"/>
</dbReference>
<protein>
    <recommendedName>
        <fullName evidence="7">Ribosomal RNA adenine methylase transferase N-terminal domain-containing protein</fullName>
    </recommendedName>
</protein>
<dbReference type="FunFam" id="3.40.50.150:FF:000023">
    <property type="entry name" value="Ribosomal RNA small subunit methyltransferase A"/>
    <property type="match status" value="1"/>
</dbReference>
<comment type="caution">
    <text evidence="8">The sequence shown here is derived from an EMBL/GenBank/DDBJ whole genome shotgun (WGS) entry which is preliminary data.</text>
</comment>
<evidence type="ECO:0000256" key="3">
    <source>
        <dbReference type="ARBA" id="ARBA00022603"/>
    </source>
</evidence>
<dbReference type="Gene3D" id="1.10.8.100">
    <property type="entry name" value="Ribosomal RNA adenine dimethylase-like, domain 2"/>
    <property type="match status" value="1"/>
</dbReference>
<dbReference type="InterPro" id="IPR020596">
    <property type="entry name" value="rRNA_Ade_Mease_Trfase_CS"/>
</dbReference>
<accession>X1DMU0</accession>
<dbReference type="SMART" id="SM00650">
    <property type="entry name" value="rADc"/>
    <property type="match status" value="1"/>
</dbReference>
<keyword evidence="2" id="KW-0698">rRNA processing</keyword>
<gene>
    <name evidence="8" type="ORF">S03H2_04629</name>
</gene>
<dbReference type="PANTHER" id="PTHR11727">
    <property type="entry name" value="DIMETHYLADENOSINE TRANSFERASE"/>
    <property type="match status" value="1"/>
</dbReference>
<dbReference type="SUPFAM" id="SSF53335">
    <property type="entry name" value="S-adenosyl-L-methionine-dependent methyltransferases"/>
    <property type="match status" value="1"/>
</dbReference>
<keyword evidence="5" id="KW-0949">S-adenosyl-L-methionine</keyword>
<feature type="domain" description="Ribosomal RNA adenine methylase transferase N-terminal" evidence="7">
    <location>
        <begin position="33"/>
        <end position="205"/>
    </location>
</feature>
<dbReference type="PROSITE" id="PS01131">
    <property type="entry name" value="RRNA_A_DIMETH"/>
    <property type="match status" value="1"/>
</dbReference>